<reference evidence="1 2" key="1">
    <citation type="submission" date="2020-04" db="EMBL/GenBank/DDBJ databases">
        <title>Thalassotalea sp. M1531, isolated from the surface of marine red alga.</title>
        <authorList>
            <person name="Pang L."/>
            <person name="Lu D.-C."/>
        </authorList>
    </citation>
    <scope>NUCLEOTIDE SEQUENCE [LARGE SCALE GENOMIC DNA]</scope>
    <source>
        <strain evidence="1 2">M1531</strain>
    </source>
</reference>
<sequence length="115" mass="13362">MQYATLIEADFSLTDSEYPTFEKSGGELTLKFEDNIGERVEVYFGETIAFNWQECIHLLENEKVNSCYVIENSGWLRDHINQNIIYDGEGYNHYKFNFGDLGQLEVLSIGFQKKT</sequence>
<protein>
    <submittedName>
        <fullName evidence="1">Uncharacterized protein</fullName>
    </submittedName>
</protein>
<gene>
    <name evidence="1" type="ORF">HII17_00505</name>
</gene>
<name>A0A7Y0L8Z0_9GAMM</name>
<dbReference type="RefSeq" id="WP_169073376.1">
    <property type="nucleotide sequence ID" value="NZ_JABBXH010000001.1"/>
</dbReference>
<dbReference type="Proteomes" id="UP000568664">
    <property type="component" value="Unassembled WGS sequence"/>
</dbReference>
<evidence type="ECO:0000313" key="1">
    <source>
        <dbReference type="EMBL" id="NMP30026.1"/>
    </source>
</evidence>
<accession>A0A7Y0L8Z0</accession>
<dbReference type="AlphaFoldDB" id="A0A7Y0L8Z0"/>
<organism evidence="1 2">
    <name type="scientific">Thalassotalea algicola</name>
    <dbReference type="NCBI Taxonomy" id="2716224"/>
    <lineage>
        <taxon>Bacteria</taxon>
        <taxon>Pseudomonadati</taxon>
        <taxon>Pseudomonadota</taxon>
        <taxon>Gammaproteobacteria</taxon>
        <taxon>Alteromonadales</taxon>
        <taxon>Colwelliaceae</taxon>
        <taxon>Thalassotalea</taxon>
    </lineage>
</organism>
<evidence type="ECO:0000313" key="2">
    <source>
        <dbReference type="Proteomes" id="UP000568664"/>
    </source>
</evidence>
<dbReference type="EMBL" id="JABBXH010000001">
    <property type="protein sequence ID" value="NMP30026.1"/>
    <property type="molecule type" value="Genomic_DNA"/>
</dbReference>
<keyword evidence="2" id="KW-1185">Reference proteome</keyword>
<proteinExistence type="predicted"/>
<comment type="caution">
    <text evidence="1">The sequence shown here is derived from an EMBL/GenBank/DDBJ whole genome shotgun (WGS) entry which is preliminary data.</text>
</comment>